<dbReference type="Pfam" id="PF25574">
    <property type="entry name" value="TPR_IMB1"/>
    <property type="match status" value="1"/>
</dbReference>
<evidence type="ECO:0000256" key="2">
    <source>
        <dbReference type="ARBA" id="ARBA00004496"/>
    </source>
</evidence>
<protein>
    <submittedName>
        <fullName evidence="10">Transportin-1</fullName>
    </submittedName>
</protein>
<evidence type="ECO:0000256" key="8">
    <source>
        <dbReference type="ARBA" id="ARBA00038423"/>
    </source>
</evidence>
<dbReference type="Gene3D" id="1.25.10.10">
    <property type="entry name" value="Leucine-rich Repeat Variant"/>
    <property type="match status" value="1"/>
</dbReference>
<keyword evidence="5" id="KW-0677">Repeat</keyword>
<dbReference type="GO" id="GO:0031267">
    <property type="term" value="F:small GTPase binding"/>
    <property type="evidence" value="ECO:0007669"/>
    <property type="project" value="InterPro"/>
</dbReference>
<comment type="caution">
    <text evidence="10">The sequence shown here is derived from an EMBL/GenBank/DDBJ whole genome shotgun (WGS) entry which is preliminary data.</text>
</comment>
<dbReference type="AlphaFoldDB" id="A0A1C7NF31"/>
<evidence type="ECO:0000256" key="3">
    <source>
        <dbReference type="ARBA" id="ARBA00022448"/>
    </source>
</evidence>
<dbReference type="Pfam" id="PF13513">
    <property type="entry name" value="HEAT_EZ"/>
    <property type="match status" value="1"/>
</dbReference>
<comment type="similarity">
    <text evidence="8">Belongs to the importin beta family. Importin beta-2 subfamily.</text>
</comment>
<accession>A0A1C7NF31</accession>
<keyword evidence="11" id="KW-1185">Reference proteome</keyword>
<dbReference type="InParanoid" id="A0A1C7NF31"/>
<dbReference type="SUPFAM" id="SSF48371">
    <property type="entry name" value="ARM repeat"/>
    <property type="match status" value="1"/>
</dbReference>
<dbReference type="Pfam" id="PF03810">
    <property type="entry name" value="IBN_N"/>
    <property type="match status" value="1"/>
</dbReference>
<evidence type="ECO:0000256" key="4">
    <source>
        <dbReference type="ARBA" id="ARBA00022490"/>
    </source>
</evidence>
<proteinExistence type="inferred from homology"/>
<dbReference type="InterPro" id="IPR040122">
    <property type="entry name" value="Importin_beta"/>
</dbReference>
<dbReference type="STRING" id="101091.A0A1C7NF31"/>
<keyword evidence="6" id="KW-0653">Protein transport</keyword>
<feature type="domain" description="Importin N-terminal" evidence="9">
    <location>
        <begin position="31"/>
        <end position="99"/>
    </location>
</feature>
<dbReference type="GO" id="GO:0006606">
    <property type="term" value="P:protein import into nucleus"/>
    <property type="evidence" value="ECO:0007669"/>
    <property type="project" value="InterPro"/>
</dbReference>
<keyword evidence="3" id="KW-0813">Transport</keyword>
<dbReference type="OrthoDB" id="951172at2759"/>
<dbReference type="EMBL" id="LUGH01000203">
    <property type="protein sequence ID" value="OBZ87705.1"/>
    <property type="molecule type" value="Genomic_DNA"/>
</dbReference>
<dbReference type="Proteomes" id="UP000093000">
    <property type="component" value="Unassembled WGS sequence"/>
</dbReference>
<sequence length="894" mass="101652">MEWQPNPQGLSELLSVLQEAVHPNNREQRIVQRKLALFNEIPEYNAYLVYITVLMRQQDNYIRAIAGLTLKNNMLNYFNKVPLWVLNYVKSVCLQSLESPDVDSTIRRTIGSVITAIIVQGQIDQWPEVTQTLISLLETPSNHLTSEMTLDILQKISEDNASDLMKTDEQPIIDLIMPHLISYISRGSHRHCIMAISIISHYIKHKPTSLSNNISIYIRSLLQVGLEQDIQLRQEVCRSFVLLLDHFTTQALPHLSGLVEYMITCNQSEHTKVALEACDFWYLFARLQKAHVFLTPYLPRIIPIVLNSLIYAEEDLIMFGGAEEDNDPNPQDLPTRFGHRFSARHRYVCYDDDDIEEDEDDLEDEEFFSEWTLRRFSATALEALTLSFTSQVTHILLPLLDHAWSSNDWKVVESSILALGAAAEGGLDSIEPHLSKLMPFLITSMSSQNAHVRYIACWTSSRFSNWIVAQSNTQEGRTSFYEPVLRALLRRLLDKSSRVQEAACSALSTLEEHASVEALDPYLPAILNHLARALRLYRHRNLRLLYDTIGTLAESVGSSLRKPACAAALISPLISKWNNLHDTDLDLFPLLSCLTDIATSVGQGFLPFTEPVFTRCVQLVSTTLQQIVEVADEDFDSVHDEFIVAPLDLLSGIVQGLGNSVEPFVKKSTLLPLLTVCAHYNTRYEVLRPTYALIGDLAKACFVTLEPFVERVMPELIRQLENEDVAYLSARNNAIWAIGEIAMRWRQDKMERYTDPILRVLIRLIQTRPYADLNENVVITLGRIGIRHAAMMAHTLPLFAPTWLYLSRQIEEGAEKNSSFHGFCLMIKYFPQSLNDTSIRMMLHSIGELQNPSDTLQILFSQIVSEYRGLLNPEQWKSVSAGLTNPHLIQYTVI</sequence>
<dbReference type="GO" id="GO:0031981">
    <property type="term" value="C:nuclear lumen"/>
    <property type="evidence" value="ECO:0007669"/>
    <property type="project" value="UniProtKB-ARBA"/>
</dbReference>
<dbReference type="PANTHER" id="PTHR10527">
    <property type="entry name" value="IMPORTIN BETA"/>
    <property type="match status" value="1"/>
</dbReference>
<dbReference type="GO" id="GO:0005737">
    <property type="term" value="C:cytoplasm"/>
    <property type="evidence" value="ECO:0007669"/>
    <property type="project" value="UniProtKB-SubCell"/>
</dbReference>
<evidence type="ECO:0000256" key="6">
    <source>
        <dbReference type="ARBA" id="ARBA00022927"/>
    </source>
</evidence>
<keyword evidence="4" id="KW-0963">Cytoplasm</keyword>
<reference evidence="10 11" key="1">
    <citation type="submission" date="2016-03" db="EMBL/GenBank/DDBJ databases">
        <title>Choanephora cucurbitarum.</title>
        <authorList>
            <person name="Min B."/>
            <person name="Park H."/>
            <person name="Park J.-H."/>
            <person name="Shin H.-D."/>
            <person name="Choi I.-G."/>
        </authorList>
    </citation>
    <scope>NUCLEOTIDE SEQUENCE [LARGE SCALE GENOMIC DNA]</scope>
    <source>
        <strain evidence="10 11">KUS-F28377</strain>
    </source>
</reference>
<dbReference type="InterPro" id="IPR011989">
    <property type="entry name" value="ARM-like"/>
</dbReference>
<evidence type="ECO:0000256" key="1">
    <source>
        <dbReference type="ARBA" id="ARBA00004123"/>
    </source>
</evidence>
<dbReference type="InterPro" id="IPR001494">
    <property type="entry name" value="Importin-beta_N"/>
</dbReference>
<evidence type="ECO:0000313" key="10">
    <source>
        <dbReference type="EMBL" id="OBZ87705.1"/>
    </source>
</evidence>
<keyword evidence="7" id="KW-0539">Nucleus</keyword>
<evidence type="ECO:0000259" key="9">
    <source>
        <dbReference type="SMART" id="SM00913"/>
    </source>
</evidence>
<dbReference type="InterPro" id="IPR058584">
    <property type="entry name" value="IMB1_TNPO1-like_TPR"/>
</dbReference>
<evidence type="ECO:0000256" key="5">
    <source>
        <dbReference type="ARBA" id="ARBA00022737"/>
    </source>
</evidence>
<organism evidence="10 11">
    <name type="scientific">Choanephora cucurbitarum</name>
    <dbReference type="NCBI Taxonomy" id="101091"/>
    <lineage>
        <taxon>Eukaryota</taxon>
        <taxon>Fungi</taxon>
        <taxon>Fungi incertae sedis</taxon>
        <taxon>Mucoromycota</taxon>
        <taxon>Mucoromycotina</taxon>
        <taxon>Mucoromycetes</taxon>
        <taxon>Mucorales</taxon>
        <taxon>Mucorineae</taxon>
        <taxon>Choanephoraceae</taxon>
        <taxon>Choanephoroideae</taxon>
        <taxon>Choanephora</taxon>
    </lineage>
</organism>
<comment type="subcellular location">
    <subcellularLocation>
        <location evidence="2">Cytoplasm</location>
    </subcellularLocation>
    <subcellularLocation>
        <location evidence="1">Nucleus</location>
    </subcellularLocation>
</comment>
<dbReference type="InterPro" id="IPR016024">
    <property type="entry name" value="ARM-type_fold"/>
</dbReference>
<name>A0A1C7NF31_9FUNG</name>
<evidence type="ECO:0000313" key="11">
    <source>
        <dbReference type="Proteomes" id="UP000093000"/>
    </source>
</evidence>
<dbReference type="SMART" id="SM00913">
    <property type="entry name" value="IBN_N"/>
    <property type="match status" value="1"/>
</dbReference>
<gene>
    <name evidence="10" type="primary">Tnpo1_1</name>
    <name evidence="10" type="ORF">A0J61_04244</name>
</gene>
<evidence type="ECO:0000256" key="7">
    <source>
        <dbReference type="ARBA" id="ARBA00023242"/>
    </source>
</evidence>
<dbReference type="FunFam" id="1.25.10.10:FF:000028">
    <property type="entry name" value="Transportin-1 isoform 1"/>
    <property type="match status" value="1"/>
</dbReference>